<organism evidence="1 2">
    <name type="scientific">Acetivibrio clariflavus (strain DSM 19732 / NBRC 101661 / EBR45)</name>
    <name type="common">Clostridium clariflavum</name>
    <dbReference type="NCBI Taxonomy" id="720554"/>
    <lineage>
        <taxon>Bacteria</taxon>
        <taxon>Bacillati</taxon>
        <taxon>Bacillota</taxon>
        <taxon>Clostridia</taxon>
        <taxon>Eubacteriales</taxon>
        <taxon>Oscillospiraceae</taxon>
        <taxon>Acetivibrio</taxon>
    </lineage>
</organism>
<dbReference type="RefSeq" id="WP_014253835.1">
    <property type="nucleotide sequence ID" value="NC_016627.1"/>
</dbReference>
<dbReference type="EMBL" id="CP003065">
    <property type="protein sequence ID" value="AEV67203.1"/>
    <property type="molecule type" value="Genomic_DNA"/>
</dbReference>
<accession>G8LSE2</accession>
<dbReference type="Proteomes" id="UP000005435">
    <property type="component" value="Chromosome"/>
</dbReference>
<dbReference type="AlphaFoldDB" id="G8LSE2"/>
<protein>
    <submittedName>
        <fullName evidence="1">Uncharacterized protein</fullName>
    </submittedName>
</protein>
<dbReference type="OrthoDB" id="2084588at2"/>
<evidence type="ECO:0000313" key="1">
    <source>
        <dbReference type="EMBL" id="AEV67203.1"/>
    </source>
</evidence>
<proteinExistence type="predicted"/>
<dbReference type="eggNOG" id="ENOG50338ID">
    <property type="taxonomic scope" value="Bacteria"/>
</dbReference>
<dbReference type="HOGENOM" id="CLU_189106_0_0_9"/>
<gene>
    <name evidence="1" type="ordered locus">Clocl_0479</name>
</gene>
<sequence>MILPNKYITLSESYFGLSALILEVLKDKSVTVDKLWNSFVKKYILTGKLKNPPTYQKFIYVLEYMYMCDMISYNEGGEIFNENIKFKDKRQR</sequence>
<evidence type="ECO:0000313" key="2">
    <source>
        <dbReference type="Proteomes" id="UP000005435"/>
    </source>
</evidence>
<dbReference type="Pfam" id="PF20293">
    <property type="entry name" value="MC6"/>
    <property type="match status" value="1"/>
</dbReference>
<dbReference type="InterPro" id="IPR046897">
    <property type="entry name" value="ABC-3C_MC6"/>
</dbReference>
<dbReference type="STRING" id="720554.Clocl_0479"/>
<reference evidence="2" key="1">
    <citation type="submission" date="2011-12" db="EMBL/GenBank/DDBJ databases">
        <title>Complete sequence of Clostridium clariflavum DSM 19732.</title>
        <authorList>
            <consortium name="US DOE Joint Genome Institute"/>
            <person name="Lucas S."/>
            <person name="Han J."/>
            <person name="Lapidus A."/>
            <person name="Cheng J.-F."/>
            <person name="Goodwin L."/>
            <person name="Pitluck S."/>
            <person name="Peters L."/>
            <person name="Teshima H."/>
            <person name="Detter J.C."/>
            <person name="Han C."/>
            <person name="Tapia R."/>
            <person name="Land M."/>
            <person name="Hauser L."/>
            <person name="Kyrpides N."/>
            <person name="Ivanova N."/>
            <person name="Pagani I."/>
            <person name="Kitzmiller T."/>
            <person name="Lynd L."/>
            <person name="Izquierdo J."/>
            <person name="Woyke T."/>
        </authorList>
    </citation>
    <scope>NUCLEOTIDE SEQUENCE [LARGE SCALE GENOMIC DNA]</scope>
    <source>
        <strain evidence="2">DSM 19732 / NBRC 101661 / EBR45</strain>
    </source>
</reference>
<keyword evidence="2" id="KW-1185">Reference proteome</keyword>
<name>G8LSE2_ACECE</name>
<reference evidence="1 2" key="2">
    <citation type="journal article" date="2012" name="Stand. Genomic Sci.">
        <title>Complete Genome Sequence of Clostridium clariflavum DSM 19732.</title>
        <authorList>
            <person name="Izquierdo J.A."/>
            <person name="Goodwin L."/>
            <person name="Davenport K.W."/>
            <person name="Teshima H."/>
            <person name="Bruce D."/>
            <person name="Detter C."/>
            <person name="Tapia R."/>
            <person name="Han S."/>
            <person name="Land M."/>
            <person name="Hauser L."/>
            <person name="Jeffries C.D."/>
            <person name="Han J."/>
            <person name="Pitluck S."/>
            <person name="Nolan M."/>
            <person name="Chen A."/>
            <person name="Huntemann M."/>
            <person name="Mavromatis K."/>
            <person name="Mikhailova N."/>
            <person name="Liolios K."/>
            <person name="Woyke T."/>
            <person name="Lynd L.R."/>
        </authorList>
    </citation>
    <scope>NUCLEOTIDE SEQUENCE [LARGE SCALE GENOMIC DNA]</scope>
    <source>
        <strain evidence="2">DSM 19732 / NBRC 101661 / EBR45</strain>
    </source>
</reference>
<dbReference type="KEGG" id="ccl:Clocl_0479"/>